<keyword evidence="5 6" id="KW-0472">Membrane</keyword>
<sequence length="209" mass="24749">MKFNTDENYLRVFVKPFFMLSLLIFTWVNTANRKNKKFKFLNLAIIAFLLGDVIIVFKDKPILFLIAMLFFMMGKIFYIFRFSGDRDFKIANLFPILAFCFFYILLVFNVVIKNLNEYVVPVLIYLLFSSIQFLFSFLRRVEVDFKSFLMVVIGVVFSVTYDTIALLAKFYQDYFLYNKITIVSFYAISQFLIVYGLVTEKIKPAENIE</sequence>
<feature type="transmembrane region" description="Helical" evidence="6">
    <location>
        <begin position="147"/>
        <end position="168"/>
    </location>
</feature>
<evidence type="ECO:0000256" key="1">
    <source>
        <dbReference type="ARBA" id="ARBA00004141"/>
    </source>
</evidence>
<dbReference type="Pfam" id="PF07947">
    <property type="entry name" value="YhhN"/>
    <property type="match status" value="1"/>
</dbReference>
<keyword evidence="4 6" id="KW-1133">Transmembrane helix</keyword>
<feature type="transmembrane region" description="Helical" evidence="6">
    <location>
        <begin position="40"/>
        <end position="57"/>
    </location>
</feature>
<dbReference type="EMBL" id="JAJAPX010000004">
    <property type="protein sequence ID" value="MCB4808799.1"/>
    <property type="molecule type" value="Genomic_DNA"/>
</dbReference>
<feature type="transmembrane region" description="Helical" evidence="6">
    <location>
        <begin position="180"/>
        <end position="198"/>
    </location>
</feature>
<evidence type="ECO:0000256" key="3">
    <source>
        <dbReference type="ARBA" id="ARBA00022692"/>
    </source>
</evidence>
<evidence type="ECO:0000256" key="4">
    <source>
        <dbReference type="ARBA" id="ARBA00022989"/>
    </source>
</evidence>
<dbReference type="AlphaFoldDB" id="A0A9X1I8L1"/>
<feature type="transmembrane region" description="Helical" evidence="6">
    <location>
        <begin position="92"/>
        <end position="112"/>
    </location>
</feature>
<comment type="similarity">
    <text evidence="2">Belongs to the TMEM86 family.</text>
</comment>
<evidence type="ECO:0000313" key="7">
    <source>
        <dbReference type="EMBL" id="MCB4808799.1"/>
    </source>
</evidence>
<gene>
    <name evidence="7" type="ORF">LG651_11100</name>
</gene>
<dbReference type="PANTHER" id="PTHR31885">
    <property type="entry name" value="GH04784P"/>
    <property type="match status" value="1"/>
</dbReference>
<name>A0A9X1I8L1_9FLAO</name>
<reference evidence="7" key="1">
    <citation type="submission" date="2021-10" db="EMBL/GenBank/DDBJ databases">
        <title>Tamlana sargassums sp. nov., and Tamlana laminarinivorans sp. nov., two new bacteria isolated from the brown alga.</title>
        <authorList>
            <person name="Li J."/>
        </authorList>
    </citation>
    <scope>NUCLEOTIDE SEQUENCE</scope>
    <source>
        <strain evidence="7">62-3</strain>
    </source>
</reference>
<comment type="caution">
    <text evidence="7">The sequence shown here is derived from an EMBL/GenBank/DDBJ whole genome shotgun (WGS) entry which is preliminary data.</text>
</comment>
<proteinExistence type="inferred from homology"/>
<protein>
    <submittedName>
        <fullName evidence="7">Lysoplasmalogenase</fullName>
    </submittedName>
</protein>
<evidence type="ECO:0000256" key="5">
    <source>
        <dbReference type="ARBA" id="ARBA00023136"/>
    </source>
</evidence>
<feature type="transmembrane region" description="Helical" evidence="6">
    <location>
        <begin position="12"/>
        <end position="28"/>
    </location>
</feature>
<dbReference type="Proteomes" id="UP001139286">
    <property type="component" value="Unassembled WGS sequence"/>
</dbReference>
<evidence type="ECO:0000256" key="6">
    <source>
        <dbReference type="SAM" id="Phobius"/>
    </source>
</evidence>
<keyword evidence="3 6" id="KW-0812">Transmembrane</keyword>
<feature type="transmembrane region" description="Helical" evidence="6">
    <location>
        <begin position="63"/>
        <end position="80"/>
    </location>
</feature>
<keyword evidence="8" id="KW-1185">Reference proteome</keyword>
<dbReference type="GO" id="GO:0016020">
    <property type="term" value="C:membrane"/>
    <property type="evidence" value="ECO:0007669"/>
    <property type="project" value="UniProtKB-SubCell"/>
</dbReference>
<evidence type="ECO:0000256" key="2">
    <source>
        <dbReference type="ARBA" id="ARBA00007375"/>
    </source>
</evidence>
<comment type="subcellular location">
    <subcellularLocation>
        <location evidence="1">Membrane</location>
        <topology evidence="1">Multi-pass membrane protein</topology>
    </subcellularLocation>
</comment>
<feature type="transmembrane region" description="Helical" evidence="6">
    <location>
        <begin position="118"/>
        <end position="135"/>
    </location>
</feature>
<dbReference type="PANTHER" id="PTHR31885:SF6">
    <property type="entry name" value="GH04784P"/>
    <property type="match status" value="1"/>
</dbReference>
<dbReference type="InterPro" id="IPR012506">
    <property type="entry name" value="TMEM86B-like"/>
</dbReference>
<dbReference type="GO" id="GO:0016787">
    <property type="term" value="F:hydrolase activity"/>
    <property type="evidence" value="ECO:0007669"/>
    <property type="project" value="TreeGrafter"/>
</dbReference>
<organism evidence="7 8">
    <name type="scientific">Neotamlana sargassicola</name>
    <dbReference type="NCBI Taxonomy" id="2883125"/>
    <lineage>
        <taxon>Bacteria</taxon>
        <taxon>Pseudomonadati</taxon>
        <taxon>Bacteroidota</taxon>
        <taxon>Flavobacteriia</taxon>
        <taxon>Flavobacteriales</taxon>
        <taxon>Flavobacteriaceae</taxon>
        <taxon>Neotamlana</taxon>
    </lineage>
</organism>
<accession>A0A9X1I8L1</accession>
<evidence type="ECO:0000313" key="8">
    <source>
        <dbReference type="Proteomes" id="UP001139286"/>
    </source>
</evidence>